<dbReference type="EC" id="3.2.1.17" evidence="8"/>
<evidence type="ECO:0000259" key="9">
    <source>
        <dbReference type="PROSITE" id="PS51935"/>
    </source>
</evidence>
<accession>A0A846JQC8</accession>
<dbReference type="PANTHER" id="PTHR38107:SF3">
    <property type="entry name" value="LYSOZYME RRRD-RELATED"/>
    <property type="match status" value="1"/>
</dbReference>
<dbReference type="PANTHER" id="PTHR38107">
    <property type="match status" value="1"/>
</dbReference>
<dbReference type="InterPro" id="IPR002196">
    <property type="entry name" value="Glyco_hydro_24"/>
</dbReference>
<dbReference type="SUPFAM" id="SSF69279">
    <property type="entry name" value="Phage tail proteins"/>
    <property type="match status" value="1"/>
</dbReference>
<dbReference type="InterPro" id="IPR023346">
    <property type="entry name" value="Lysozyme-like_dom_sf"/>
</dbReference>
<keyword evidence="6" id="KW-0788">Thiol protease</keyword>
<dbReference type="Gene3D" id="1.10.530.40">
    <property type="match status" value="1"/>
</dbReference>
<reference evidence="10 11" key="1">
    <citation type="submission" date="2019-04" db="EMBL/GenBank/DDBJ databases">
        <title>Genome sequencing of Clostridium botulinum Groups I-IV and Clostridium butyricum.</title>
        <authorList>
            <person name="Brunt J."/>
            <person name="Van Vliet A.H.M."/>
            <person name="Stringer S.C."/>
            <person name="Carter A.T."/>
            <person name="Peck M.W."/>
        </authorList>
    </citation>
    <scope>NUCLEOTIDE SEQUENCE [LARGE SCALE GENOMIC DNA]</scope>
    <source>
        <strain evidence="10 11">CB-K-33E</strain>
    </source>
</reference>
<gene>
    <name evidence="10" type="ORF">FDB51_09150</name>
</gene>
<feature type="domain" description="NlpC/P60" evidence="9">
    <location>
        <begin position="377"/>
        <end position="521"/>
    </location>
</feature>
<dbReference type="Pfam" id="PF00959">
    <property type="entry name" value="Phage_lysozyme"/>
    <property type="match status" value="1"/>
</dbReference>
<dbReference type="GO" id="GO:0016998">
    <property type="term" value="P:cell wall macromolecule catabolic process"/>
    <property type="evidence" value="ECO:0007669"/>
    <property type="project" value="InterPro"/>
</dbReference>
<name>A0A846JQC8_CLOBO</name>
<evidence type="ECO:0000313" key="10">
    <source>
        <dbReference type="EMBL" id="NFN35294.1"/>
    </source>
</evidence>
<dbReference type="InterPro" id="IPR051018">
    <property type="entry name" value="Bacteriophage_GH24"/>
</dbReference>
<comment type="similarity">
    <text evidence="1">Belongs to the peptidase C40 family.</text>
</comment>
<dbReference type="GO" id="GO:0031640">
    <property type="term" value="P:killing of cells of another organism"/>
    <property type="evidence" value="ECO:0007669"/>
    <property type="project" value="UniProtKB-KW"/>
</dbReference>
<dbReference type="InterPro" id="IPR023347">
    <property type="entry name" value="Lysozyme_dom_sf"/>
</dbReference>
<dbReference type="EMBL" id="SWVK01000011">
    <property type="protein sequence ID" value="NFN35294.1"/>
    <property type="molecule type" value="Genomic_DNA"/>
</dbReference>
<proteinExistence type="inferred from homology"/>
<dbReference type="SUPFAM" id="SSF53955">
    <property type="entry name" value="Lysozyme-like"/>
    <property type="match status" value="1"/>
</dbReference>
<dbReference type="GO" id="GO:0003796">
    <property type="term" value="F:lysozyme activity"/>
    <property type="evidence" value="ECO:0007669"/>
    <property type="project" value="UniProtKB-EC"/>
</dbReference>
<dbReference type="InterPro" id="IPR056937">
    <property type="entry name" value="YqbQ/XkdQ"/>
</dbReference>
<dbReference type="Proteomes" id="UP000473681">
    <property type="component" value="Unassembled WGS sequence"/>
</dbReference>
<dbReference type="Pfam" id="PF00877">
    <property type="entry name" value="NLPC_P60"/>
    <property type="match status" value="1"/>
</dbReference>
<comment type="similarity">
    <text evidence="8">Belongs to the glycosyl hydrolase 24 family.</text>
</comment>
<dbReference type="InterPro" id="IPR033907">
    <property type="entry name" value="Endolysin_autolysin"/>
</dbReference>
<keyword evidence="8" id="KW-0326">Glycosidase</keyword>
<dbReference type="PROSITE" id="PS51935">
    <property type="entry name" value="NLPC_P60"/>
    <property type="match status" value="1"/>
</dbReference>
<dbReference type="Gene3D" id="3.90.1720.10">
    <property type="entry name" value="endopeptidase domain like (from Nostoc punctiforme)"/>
    <property type="match status" value="1"/>
</dbReference>
<dbReference type="Pfam" id="PF24032">
    <property type="entry name" value="YQBQ"/>
    <property type="match status" value="1"/>
</dbReference>
<comment type="catalytic activity">
    <reaction evidence="8">
        <text>Hydrolysis of (1-&gt;4)-beta-linkages between N-acetylmuramic acid and N-acetyl-D-glucosamine residues in a peptidoglycan and between N-acetyl-D-glucosamine residues in chitodextrins.</text>
        <dbReference type="EC" id="3.2.1.17"/>
    </reaction>
</comment>
<evidence type="ECO:0000313" key="11">
    <source>
        <dbReference type="Proteomes" id="UP000473681"/>
    </source>
</evidence>
<evidence type="ECO:0000256" key="4">
    <source>
        <dbReference type="ARBA" id="ARBA00022670"/>
    </source>
</evidence>
<dbReference type="GO" id="GO:0008234">
    <property type="term" value="F:cysteine-type peptidase activity"/>
    <property type="evidence" value="ECO:0007669"/>
    <property type="project" value="UniProtKB-KW"/>
</dbReference>
<protein>
    <recommendedName>
        <fullName evidence="8">Lysozyme</fullName>
        <ecNumber evidence="8">3.2.1.17</ecNumber>
    </recommendedName>
</protein>
<dbReference type="AlphaFoldDB" id="A0A846JQC8"/>
<dbReference type="GO" id="GO:0006508">
    <property type="term" value="P:proteolysis"/>
    <property type="evidence" value="ECO:0007669"/>
    <property type="project" value="UniProtKB-KW"/>
</dbReference>
<keyword evidence="3 8" id="KW-0081">Bacteriolytic enzyme</keyword>
<sequence>MKDLVLRITKYDNPTNVVQLQDYCTEVKLSNSFTQIAAELSFTMPHTTLSSSLVAVNVELGDTVTLHYKDKQLFYGKVIDTEKKGKEESLKVTCYDFCWWICKSNITKNFSNIPILQALLDVYGEIEAPNNIDTELGTNGDILLNSHLVIDKPASKVLQAIYSEITKQTGVYYYMHQDEYGVCTITEADKYYSNLTIKMPSSQNSADGNLIDYEINESMGNMVTSVAIYNADGSKAKYGVDEYDEVVNTITLEDTDLNRFGNIQESMTMDENGDISKAKNEAKQLLQKKSIPNEELEVICLGDIDYRVAHVVMVKIPDTKYYDVFMYILSSEWTWNKDGTFISKLSLSPSKHHDLTEFNDIEEKQDDEPNSKEGTGSDLVNRILEELKRHLGLPYLYGGKAPSYGGMDCSGYIAYVYNQFSDELEITSNDGKLDSCTYPMMEEGKDVTKDFSDNLKECDIIFPHAGHVQAYIGDGKVIHSPQSGDVIKISDLNRSKIAKVVRVVPDSAWKSESGDNAGEFSGSVSSQLVEFIKGYEKFEANAYNDSGGVPTIGYGTTDKSKVAQGSCTQSEATQWLKEEINNKASELKSHLESVGISLTQNQFDACADFCYNAGFGNFKKFGVWDFVMGNSSKSVEQAWNVCLHDAAGNYCEGLHKRRVAEADIWNKGHYDSSH</sequence>
<keyword evidence="2 8" id="KW-0929">Antimicrobial</keyword>
<evidence type="ECO:0000256" key="6">
    <source>
        <dbReference type="ARBA" id="ARBA00022807"/>
    </source>
</evidence>
<evidence type="ECO:0000256" key="5">
    <source>
        <dbReference type="ARBA" id="ARBA00022801"/>
    </source>
</evidence>
<keyword evidence="5 8" id="KW-0378">Hydrolase</keyword>
<dbReference type="SUPFAM" id="SSF54001">
    <property type="entry name" value="Cysteine proteinases"/>
    <property type="match status" value="1"/>
</dbReference>
<evidence type="ECO:0000256" key="8">
    <source>
        <dbReference type="RuleBase" id="RU003788"/>
    </source>
</evidence>
<keyword evidence="4" id="KW-0645">Protease</keyword>
<keyword evidence="7" id="KW-1035">Host cytoplasm</keyword>
<evidence type="ECO:0000256" key="7">
    <source>
        <dbReference type="ARBA" id="ARBA00023200"/>
    </source>
</evidence>
<dbReference type="CDD" id="cd00737">
    <property type="entry name" value="lyz_endolysin_autolysin"/>
    <property type="match status" value="1"/>
</dbReference>
<evidence type="ECO:0000256" key="2">
    <source>
        <dbReference type="ARBA" id="ARBA00022529"/>
    </source>
</evidence>
<evidence type="ECO:0000256" key="1">
    <source>
        <dbReference type="ARBA" id="ARBA00007074"/>
    </source>
</evidence>
<dbReference type="InterPro" id="IPR000064">
    <property type="entry name" value="NLP_P60_dom"/>
</dbReference>
<dbReference type="GO" id="GO:0009253">
    <property type="term" value="P:peptidoglycan catabolic process"/>
    <property type="evidence" value="ECO:0007669"/>
    <property type="project" value="InterPro"/>
</dbReference>
<comment type="caution">
    <text evidence="10">The sequence shown here is derived from an EMBL/GenBank/DDBJ whole genome shotgun (WGS) entry which is preliminary data.</text>
</comment>
<evidence type="ECO:0000256" key="3">
    <source>
        <dbReference type="ARBA" id="ARBA00022638"/>
    </source>
</evidence>
<dbReference type="GO" id="GO:0042742">
    <property type="term" value="P:defense response to bacterium"/>
    <property type="evidence" value="ECO:0007669"/>
    <property type="project" value="UniProtKB-KW"/>
</dbReference>
<dbReference type="InterPro" id="IPR038765">
    <property type="entry name" value="Papain-like_cys_pep_sf"/>
</dbReference>
<organism evidence="10 11">
    <name type="scientific">Clostridium botulinum</name>
    <dbReference type="NCBI Taxonomy" id="1491"/>
    <lineage>
        <taxon>Bacteria</taxon>
        <taxon>Bacillati</taxon>
        <taxon>Bacillota</taxon>
        <taxon>Clostridia</taxon>
        <taxon>Eubacteriales</taxon>
        <taxon>Clostridiaceae</taxon>
        <taxon>Clostridium</taxon>
    </lineage>
</organism>